<organism evidence="2">
    <name type="scientific">Arion vulgaris</name>
    <dbReference type="NCBI Taxonomy" id="1028688"/>
    <lineage>
        <taxon>Eukaryota</taxon>
        <taxon>Metazoa</taxon>
        <taxon>Spiralia</taxon>
        <taxon>Lophotrochozoa</taxon>
        <taxon>Mollusca</taxon>
        <taxon>Gastropoda</taxon>
        <taxon>Heterobranchia</taxon>
        <taxon>Euthyneura</taxon>
        <taxon>Panpulmonata</taxon>
        <taxon>Eupulmonata</taxon>
        <taxon>Stylommatophora</taxon>
        <taxon>Helicina</taxon>
        <taxon>Arionoidea</taxon>
        <taxon>Arionidae</taxon>
        <taxon>Arion</taxon>
    </lineage>
</organism>
<feature type="region of interest" description="Disordered" evidence="1">
    <location>
        <begin position="1"/>
        <end position="103"/>
    </location>
</feature>
<feature type="non-terminal residue" evidence="2">
    <location>
        <position position="1"/>
    </location>
</feature>
<proteinExistence type="predicted"/>
<dbReference type="EMBL" id="HACG01000919">
    <property type="protein sequence ID" value="CEK47784.1"/>
    <property type="molecule type" value="Transcribed_RNA"/>
</dbReference>
<feature type="compositionally biased region" description="Basic and acidic residues" evidence="1">
    <location>
        <begin position="42"/>
        <end position="54"/>
    </location>
</feature>
<feature type="compositionally biased region" description="Polar residues" evidence="1">
    <location>
        <begin position="7"/>
        <end position="21"/>
    </location>
</feature>
<evidence type="ECO:0000256" key="1">
    <source>
        <dbReference type="SAM" id="MobiDB-lite"/>
    </source>
</evidence>
<feature type="compositionally biased region" description="Polar residues" evidence="1">
    <location>
        <begin position="56"/>
        <end position="69"/>
    </location>
</feature>
<evidence type="ECO:0000313" key="2">
    <source>
        <dbReference type="EMBL" id="CEK47784.1"/>
    </source>
</evidence>
<feature type="non-terminal residue" evidence="2">
    <location>
        <position position="103"/>
    </location>
</feature>
<gene>
    <name evidence="2" type="primary">ORF2248</name>
</gene>
<feature type="compositionally biased region" description="Polar residues" evidence="1">
    <location>
        <begin position="91"/>
        <end position="103"/>
    </location>
</feature>
<reference evidence="2" key="1">
    <citation type="submission" date="2014-12" db="EMBL/GenBank/DDBJ databases">
        <title>Insight into the proteome of Arion vulgaris.</title>
        <authorList>
            <person name="Aradska J."/>
            <person name="Bulat T."/>
            <person name="Smidak R."/>
            <person name="Sarate P."/>
            <person name="Gangsoo J."/>
            <person name="Sialana F."/>
            <person name="Bilban M."/>
            <person name="Lubec G."/>
        </authorList>
    </citation>
    <scope>NUCLEOTIDE SEQUENCE</scope>
    <source>
        <tissue evidence="2">Skin</tissue>
    </source>
</reference>
<name>A0A0B6XV47_9EUPU</name>
<sequence length="103" mass="11489">SSHISKRCTPQPTNTDTQPGQCPQKLVHDNKLQKSSDTVNKVVDDKKNIDELQHKPQIQTRDQKLNTPGSLGVKDSFTIRARDRESLKGESVQNSFSTNTLSS</sequence>
<accession>A0A0B6XV47</accession>
<protein>
    <submittedName>
        <fullName evidence="2">Uncharacterized protein</fullName>
    </submittedName>
</protein>
<dbReference type="AlphaFoldDB" id="A0A0B6XV47"/>